<reference evidence="3 4" key="1">
    <citation type="submission" date="2023-07" db="EMBL/GenBank/DDBJ databases">
        <title>Description of novel actinomycetes strains, isolated from tidal flat sediment.</title>
        <authorList>
            <person name="Lu C."/>
        </authorList>
    </citation>
    <scope>NUCLEOTIDE SEQUENCE [LARGE SCALE GENOMIC DNA]</scope>
    <source>
        <strain evidence="3 4">SYSU T00b441</strain>
    </source>
</reference>
<feature type="region of interest" description="Disordered" evidence="1">
    <location>
        <begin position="449"/>
        <end position="532"/>
    </location>
</feature>
<dbReference type="Proteomes" id="UP001232536">
    <property type="component" value="Unassembled WGS sequence"/>
</dbReference>
<dbReference type="Pfam" id="PF02720">
    <property type="entry name" value="DUF222"/>
    <property type="match status" value="1"/>
</dbReference>
<proteinExistence type="predicted"/>
<dbReference type="Gene3D" id="1.10.30.50">
    <property type="match status" value="1"/>
</dbReference>
<dbReference type="CDD" id="cd00085">
    <property type="entry name" value="HNHc"/>
    <property type="match status" value="1"/>
</dbReference>
<evidence type="ECO:0000259" key="2">
    <source>
        <dbReference type="SMART" id="SM00507"/>
    </source>
</evidence>
<gene>
    <name evidence="3" type="ORF">Q6348_07300</name>
</gene>
<dbReference type="EMBL" id="JAUQYP010000001">
    <property type="protein sequence ID" value="MDO8107003.1"/>
    <property type="molecule type" value="Genomic_DNA"/>
</dbReference>
<organism evidence="3 4">
    <name type="scientific">Actinotalea lenta</name>
    <dbReference type="NCBI Taxonomy" id="3064654"/>
    <lineage>
        <taxon>Bacteria</taxon>
        <taxon>Bacillati</taxon>
        <taxon>Actinomycetota</taxon>
        <taxon>Actinomycetes</taxon>
        <taxon>Micrococcales</taxon>
        <taxon>Cellulomonadaceae</taxon>
        <taxon>Actinotalea</taxon>
    </lineage>
</organism>
<dbReference type="RefSeq" id="WP_304600640.1">
    <property type="nucleotide sequence ID" value="NZ_JAUQYP010000001.1"/>
</dbReference>
<keyword evidence="4" id="KW-1185">Reference proteome</keyword>
<protein>
    <submittedName>
        <fullName evidence="3">DUF222 domain-containing protein</fullName>
    </submittedName>
</protein>
<name>A0ABT9DA43_9CELL</name>
<comment type="caution">
    <text evidence="3">The sequence shown here is derived from an EMBL/GenBank/DDBJ whole genome shotgun (WGS) entry which is preliminary data.</text>
</comment>
<evidence type="ECO:0000256" key="1">
    <source>
        <dbReference type="SAM" id="MobiDB-lite"/>
    </source>
</evidence>
<accession>A0ABT9DA43</accession>
<dbReference type="InterPro" id="IPR003870">
    <property type="entry name" value="DUF222"/>
</dbReference>
<evidence type="ECO:0000313" key="4">
    <source>
        <dbReference type="Proteomes" id="UP001232536"/>
    </source>
</evidence>
<dbReference type="SMART" id="SM00507">
    <property type="entry name" value="HNHc"/>
    <property type="match status" value="1"/>
</dbReference>
<feature type="domain" description="HNH nuclease" evidence="2">
    <location>
        <begin position="369"/>
        <end position="422"/>
    </location>
</feature>
<sequence>MFETTSRDADASWILGALDALVESGDRLASAHGGFERWSGRERGRALRALDRLAGSLATVRAGLLVAERAAHTSVRPGDRDFEAARARATRTGLGQARREVQQADTLVALPAVAQGVRDGDVPLPHVDALARVTAHAGDEARAALTSPETQQRLVGLARRQTVKEFTASVARVVAEHEPAAVERGVAAQRRERFFIMSQQPEGTFLRGRLDHAAAEALRVAIAGVGMAPDEERDKRQADADALVALAERATAGMAGVRRRTRDPNGLPLPDPGQDVADARVSGVANRPSVSLIVPAETFVELRDAQRRRETGEEATIRPVPPALLENGMPVAMSQLARVLCDCELGRIVMSAEGLPLDVGRTQRLYSGAQRRAVIVRDRACAWNGCDVPAAYCEVHHIRWWDRDLGRTSVENGVLLCGHHHTTVHALDLAIRRLGGPVRYEFTRRDGRVVSVPPGGDRDAAAPRGAGSTATRLAGAERPGRGSPDPGAPGQRTPDPRVPEQRTPDPRVPEQRTPDPRVPEQRTPDPGVLDVA</sequence>
<feature type="compositionally biased region" description="Basic and acidic residues" evidence="1">
    <location>
        <begin position="494"/>
        <end position="523"/>
    </location>
</feature>
<evidence type="ECO:0000313" key="3">
    <source>
        <dbReference type="EMBL" id="MDO8107003.1"/>
    </source>
</evidence>
<dbReference type="InterPro" id="IPR003615">
    <property type="entry name" value="HNH_nuc"/>
</dbReference>